<dbReference type="Pfam" id="PF04397">
    <property type="entry name" value="LytTR"/>
    <property type="match status" value="1"/>
</dbReference>
<evidence type="ECO:0000313" key="3">
    <source>
        <dbReference type="Proteomes" id="UP000050454"/>
    </source>
</evidence>
<protein>
    <recommendedName>
        <fullName evidence="1">HTH LytTR-type domain-containing protein</fullName>
    </recommendedName>
</protein>
<dbReference type="RefSeq" id="WP_055148175.1">
    <property type="nucleotide sequence ID" value="NZ_CAKZPM010000009.1"/>
</dbReference>
<dbReference type="STRING" id="1605367.AFM12_11090"/>
<organism evidence="2 3">
    <name type="scientific">Jiulongibacter sediminis</name>
    <dbReference type="NCBI Taxonomy" id="1605367"/>
    <lineage>
        <taxon>Bacteria</taxon>
        <taxon>Pseudomonadati</taxon>
        <taxon>Bacteroidota</taxon>
        <taxon>Cytophagia</taxon>
        <taxon>Cytophagales</taxon>
        <taxon>Leadbetterellaceae</taxon>
        <taxon>Jiulongibacter</taxon>
    </lineage>
</organism>
<dbReference type="AlphaFoldDB" id="A0A0P7BTC0"/>
<dbReference type="PROSITE" id="PS50930">
    <property type="entry name" value="HTH_LYTTR"/>
    <property type="match status" value="1"/>
</dbReference>
<evidence type="ECO:0000259" key="1">
    <source>
        <dbReference type="PROSITE" id="PS50930"/>
    </source>
</evidence>
<reference evidence="2 3" key="1">
    <citation type="submission" date="2015-07" db="EMBL/GenBank/DDBJ databases">
        <title>The draft genome sequence of Leadbetterella sp. JN14-9.</title>
        <authorList>
            <person name="Liu Y."/>
            <person name="Du J."/>
            <person name="Shao Z."/>
        </authorList>
    </citation>
    <scope>NUCLEOTIDE SEQUENCE [LARGE SCALE GENOMIC DNA]</scope>
    <source>
        <strain evidence="2 3">JN14-9</strain>
    </source>
</reference>
<dbReference type="Proteomes" id="UP000050454">
    <property type="component" value="Unassembled WGS sequence"/>
</dbReference>
<dbReference type="InterPro" id="IPR007492">
    <property type="entry name" value="LytTR_DNA-bd_dom"/>
</dbReference>
<evidence type="ECO:0000313" key="2">
    <source>
        <dbReference type="EMBL" id="KPM47798.1"/>
    </source>
</evidence>
<sequence length="113" mass="13218">MKLNTIKFVRNVELPPSEVMLIQSDVNYSRLWLKGGRKILIAKTLKQMSELVKNAPFVRVNKQVILNIEHIVEYYPDFPHPEAELSNGFRVEFSRRRALLAHRKISLFNCPNL</sequence>
<comment type="caution">
    <text evidence="2">The sequence shown here is derived from an EMBL/GenBank/DDBJ whole genome shotgun (WGS) entry which is preliminary data.</text>
</comment>
<feature type="domain" description="HTH LytTR-type" evidence="1">
    <location>
        <begin position="14"/>
        <end position="98"/>
    </location>
</feature>
<accession>A0A0P7BTC0</accession>
<gene>
    <name evidence="2" type="ORF">AFM12_11090</name>
</gene>
<proteinExistence type="predicted"/>
<dbReference type="EMBL" id="LGTQ01000009">
    <property type="protein sequence ID" value="KPM47798.1"/>
    <property type="molecule type" value="Genomic_DNA"/>
</dbReference>
<dbReference type="Gene3D" id="2.40.50.1020">
    <property type="entry name" value="LytTr DNA-binding domain"/>
    <property type="match status" value="1"/>
</dbReference>
<dbReference type="GO" id="GO:0003677">
    <property type="term" value="F:DNA binding"/>
    <property type="evidence" value="ECO:0007669"/>
    <property type="project" value="InterPro"/>
</dbReference>
<name>A0A0P7BTC0_9BACT</name>
<dbReference type="SMART" id="SM00850">
    <property type="entry name" value="LytTR"/>
    <property type="match status" value="1"/>
</dbReference>
<keyword evidence="3" id="KW-1185">Reference proteome</keyword>